<organism evidence="2">
    <name type="scientific">Cupressus sempervirens</name>
    <name type="common">Italian cypress</name>
    <dbReference type="NCBI Taxonomy" id="13469"/>
    <lineage>
        <taxon>Eukaryota</taxon>
        <taxon>Viridiplantae</taxon>
        <taxon>Streptophyta</taxon>
        <taxon>Embryophyta</taxon>
        <taxon>Tracheophyta</taxon>
        <taxon>Spermatophyta</taxon>
        <taxon>Pinopsida</taxon>
        <taxon>Pinidae</taxon>
        <taxon>Conifers II</taxon>
        <taxon>Cupressales</taxon>
        <taxon>Cupressaceae</taxon>
        <taxon>Cupressus</taxon>
    </lineage>
</organism>
<reference evidence="2" key="1">
    <citation type="submission" date="2008-09" db="EMBL/GenBank/DDBJ databases">
        <title>Cloning and characterization of cold regulated sequences in cypress (Cupressus sempervirens).</title>
        <authorList>
            <person name="Pedron L."/>
            <person name="Baldi P."/>
            <person name="La Porta N."/>
        </authorList>
    </citation>
    <scope>NUCLEOTIDE SEQUENCE</scope>
    <source>
        <strain evidence="2">Cyplp042</strain>
    </source>
</reference>
<dbReference type="AlphaFoldDB" id="B6V6P8"/>
<feature type="non-terminal residue" evidence="2">
    <location>
        <position position="1"/>
    </location>
</feature>
<accession>B6V6P8</accession>
<dbReference type="EMBL" id="FJ237451">
    <property type="protein sequence ID" value="ACI87771.1"/>
    <property type="molecule type" value="mRNA"/>
</dbReference>
<feature type="region of interest" description="Disordered" evidence="1">
    <location>
        <begin position="26"/>
        <end position="45"/>
    </location>
</feature>
<evidence type="ECO:0000256" key="1">
    <source>
        <dbReference type="SAM" id="MobiDB-lite"/>
    </source>
</evidence>
<evidence type="ECO:0000313" key="2">
    <source>
        <dbReference type="EMBL" id="ACI87771.1"/>
    </source>
</evidence>
<name>B6V6P8_CUPSE</name>
<protein>
    <submittedName>
        <fullName evidence="2">Putative senescence-associated protein</fullName>
    </submittedName>
</protein>
<proteinExistence type="evidence at transcript level"/>
<sequence length="58" mass="6385">KDSSRRPLEINIQGCSNGLVRRSEMANDTGPWECKSTPTAGRDAAGERYAPHLAWILT</sequence>